<evidence type="ECO:0000256" key="3">
    <source>
        <dbReference type="ARBA" id="ARBA00022496"/>
    </source>
</evidence>
<comment type="catalytic activity">
    <reaction evidence="8">
        <text>Fe(2+)(in) = Fe(2+)(out)</text>
        <dbReference type="Rhea" id="RHEA:28486"/>
        <dbReference type="ChEBI" id="CHEBI:29033"/>
    </reaction>
    <physiologicalReaction direction="left-to-right" evidence="8">
        <dbReference type="Rhea" id="RHEA:28487"/>
    </physiologicalReaction>
</comment>
<name>A0A9Q0JU10_9MAGN</name>
<protein>
    <recommendedName>
        <fullName evidence="9">Vacuolar iron transporter</fullName>
    </recommendedName>
</protein>
<keyword evidence="11" id="KW-1185">Reference proteome</keyword>
<evidence type="ECO:0000256" key="7">
    <source>
        <dbReference type="ARBA" id="ARBA00023136"/>
    </source>
</evidence>
<dbReference type="InterPro" id="IPR008217">
    <property type="entry name" value="Ccc1_fam"/>
</dbReference>
<keyword evidence="5 9" id="KW-0812">Transmembrane</keyword>
<evidence type="ECO:0000256" key="8">
    <source>
        <dbReference type="ARBA" id="ARBA00044464"/>
    </source>
</evidence>
<comment type="similarity">
    <text evidence="2 9">Belongs to the CCC1 family.</text>
</comment>
<comment type="function">
    <text evidence="9">Vacuolar Fe(2+) uptake transporter.</text>
</comment>
<gene>
    <name evidence="10" type="ORF">NE237_027222</name>
</gene>
<evidence type="ECO:0000256" key="1">
    <source>
        <dbReference type="ARBA" id="ARBA00004128"/>
    </source>
</evidence>
<dbReference type="EMBL" id="JAMYWD010000012">
    <property type="protein sequence ID" value="KAJ4950390.1"/>
    <property type="molecule type" value="Genomic_DNA"/>
</dbReference>
<keyword evidence="3" id="KW-0408">Iron</keyword>
<evidence type="ECO:0000313" key="11">
    <source>
        <dbReference type="Proteomes" id="UP001141806"/>
    </source>
</evidence>
<dbReference type="GO" id="GO:0030026">
    <property type="term" value="P:intracellular manganese ion homeostasis"/>
    <property type="evidence" value="ECO:0007669"/>
    <property type="project" value="InterPro"/>
</dbReference>
<evidence type="ECO:0000256" key="4">
    <source>
        <dbReference type="ARBA" id="ARBA00022554"/>
    </source>
</evidence>
<evidence type="ECO:0000256" key="5">
    <source>
        <dbReference type="ARBA" id="ARBA00022692"/>
    </source>
</evidence>
<feature type="transmembrane region" description="Helical" evidence="9">
    <location>
        <begin position="160"/>
        <end position="183"/>
    </location>
</feature>
<dbReference type="PANTHER" id="PTHR31851">
    <property type="entry name" value="FE(2+)/MN(2+) TRANSPORTER PCL1"/>
    <property type="match status" value="1"/>
</dbReference>
<sequence>MILVASAGLVVGVFQAATSEYISCHYKRDFELRYLTEKDEEETLTVVTGDMILVAFVGLVVGVFQAATIEYISCHYKRDFELRYLTEKDGEESTLRPIKKVTLSMLAFSIGGIIPVLAVSFVTNNQWRRIGVSSVALTLSRIGGTFMGRVSIMRTFMGRVPIMCTTLRMMIICWFFIGVSYVLTTLFT</sequence>
<dbReference type="GO" id="GO:0005381">
    <property type="term" value="F:iron ion transmembrane transporter activity"/>
    <property type="evidence" value="ECO:0007669"/>
    <property type="project" value="UniProtKB-UniRule"/>
</dbReference>
<proteinExistence type="inferred from homology"/>
<dbReference type="GO" id="GO:0005384">
    <property type="term" value="F:manganese ion transmembrane transporter activity"/>
    <property type="evidence" value="ECO:0007669"/>
    <property type="project" value="InterPro"/>
</dbReference>
<comment type="caution">
    <text evidence="10">The sequence shown here is derived from an EMBL/GenBank/DDBJ whole genome shotgun (WGS) entry which is preliminary data.</text>
</comment>
<keyword evidence="4 9" id="KW-0926">Vacuole</keyword>
<feature type="transmembrane region" description="Helical" evidence="9">
    <location>
        <begin position="129"/>
        <end position="148"/>
    </location>
</feature>
<comment type="caution">
    <text evidence="9">Lacks conserved residue(s) required for the propagation of feature annotation.</text>
</comment>
<organism evidence="10 11">
    <name type="scientific">Protea cynaroides</name>
    <dbReference type="NCBI Taxonomy" id="273540"/>
    <lineage>
        <taxon>Eukaryota</taxon>
        <taxon>Viridiplantae</taxon>
        <taxon>Streptophyta</taxon>
        <taxon>Embryophyta</taxon>
        <taxon>Tracheophyta</taxon>
        <taxon>Spermatophyta</taxon>
        <taxon>Magnoliopsida</taxon>
        <taxon>Proteales</taxon>
        <taxon>Proteaceae</taxon>
        <taxon>Protea</taxon>
    </lineage>
</organism>
<accession>A0A9Q0JU10</accession>
<dbReference type="AlphaFoldDB" id="A0A9Q0JU10"/>
<dbReference type="Proteomes" id="UP001141806">
    <property type="component" value="Unassembled WGS sequence"/>
</dbReference>
<keyword evidence="6 9" id="KW-1133">Transmembrane helix</keyword>
<evidence type="ECO:0000256" key="2">
    <source>
        <dbReference type="ARBA" id="ARBA00007049"/>
    </source>
</evidence>
<evidence type="ECO:0000256" key="9">
    <source>
        <dbReference type="RuleBase" id="RU369115"/>
    </source>
</evidence>
<keyword evidence="3" id="KW-0410">Iron transport</keyword>
<feature type="transmembrane region" description="Helical" evidence="9">
    <location>
        <begin position="103"/>
        <end position="123"/>
    </location>
</feature>
<feature type="transmembrane region" description="Helical" evidence="9">
    <location>
        <begin position="43"/>
        <end position="68"/>
    </location>
</feature>
<keyword evidence="9" id="KW-0813">Transport</keyword>
<dbReference type="Pfam" id="PF01988">
    <property type="entry name" value="VIT1"/>
    <property type="match status" value="1"/>
</dbReference>
<evidence type="ECO:0000256" key="6">
    <source>
        <dbReference type="ARBA" id="ARBA00022989"/>
    </source>
</evidence>
<keyword evidence="7 9" id="KW-0472">Membrane</keyword>
<keyword evidence="9" id="KW-0406">Ion transport</keyword>
<dbReference type="GO" id="GO:0005774">
    <property type="term" value="C:vacuolar membrane"/>
    <property type="evidence" value="ECO:0007669"/>
    <property type="project" value="UniProtKB-SubCell"/>
</dbReference>
<dbReference type="GO" id="GO:0140315">
    <property type="term" value="F:iron ion sequestering activity"/>
    <property type="evidence" value="ECO:0007669"/>
    <property type="project" value="UniProtKB-UniRule"/>
</dbReference>
<evidence type="ECO:0000313" key="10">
    <source>
        <dbReference type="EMBL" id="KAJ4950390.1"/>
    </source>
</evidence>
<reference evidence="10" key="1">
    <citation type="journal article" date="2023" name="Plant J.">
        <title>The genome of the king protea, Protea cynaroides.</title>
        <authorList>
            <person name="Chang J."/>
            <person name="Duong T.A."/>
            <person name="Schoeman C."/>
            <person name="Ma X."/>
            <person name="Roodt D."/>
            <person name="Barker N."/>
            <person name="Li Z."/>
            <person name="Van de Peer Y."/>
            <person name="Mizrachi E."/>
        </authorList>
    </citation>
    <scope>NUCLEOTIDE SEQUENCE</scope>
    <source>
        <tissue evidence="10">Young leaves</tissue>
    </source>
</reference>
<comment type="subcellular location">
    <subcellularLocation>
        <location evidence="1 9">Vacuole membrane</location>
        <topology evidence="1 9">Multi-pass membrane protein</topology>
    </subcellularLocation>
</comment>